<protein>
    <submittedName>
        <fullName evidence="7">GANAB glucosidase</fullName>
    </submittedName>
</protein>
<keyword evidence="2" id="KW-0378">Hydrolase</keyword>
<organism evidence="7 8">
    <name type="scientific">Atractosteus spatula</name>
    <name type="common">Alligator gar</name>
    <name type="synonym">Lepisosteus spatula</name>
    <dbReference type="NCBI Taxonomy" id="7917"/>
    <lineage>
        <taxon>Eukaryota</taxon>
        <taxon>Metazoa</taxon>
        <taxon>Chordata</taxon>
        <taxon>Craniata</taxon>
        <taxon>Vertebrata</taxon>
        <taxon>Euteleostomi</taxon>
        <taxon>Actinopterygii</taxon>
        <taxon>Neopterygii</taxon>
        <taxon>Holostei</taxon>
        <taxon>Semionotiformes</taxon>
        <taxon>Lepisosteidae</taxon>
        <taxon>Atractosteus</taxon>
    </lineage>
</organism>
<feature type="domain" description="Glycosyl hydrolase family 31 C-terminal" evidence="6">
    <location>
        <begin position="1277"/>
        <end position="1365"/>
    </location>
</feature>
<dbReference type="GO" id="GO:0006491">
    <property type="term" value="P:N-glycan processing"/>
    <property type="evidence" value="ECO:0007669"/>
    <property type="project" value="TreeGrafter"/>
</dbReference>
<feature type="non-terminal residue" evidence="7">
    <location>
        <position position="1499"/>
    </location>
</feature>
<keyword evidence="3" id="KW-0326">Glycosidase</keyword>
<evidence type="ECO:0000256" key="3">
    <source>
        <dbReference type="ARBA" id="ARBA00023295"/>
    </source>
</evidence>
<feature type="region of interest" description="Disordered" evidence="4">
    <location>
        <begin position="406"/>
        <end position="426"/>
    </location>
</feature>
<keyword evidence="8" id="KW-1185">Reference proteome</keyword>
<gene>
    <name evidence="7" type="primary">Ganab</name>
    <name evidence="7" type="ORF">GTO95_0009443</name>
</gene>
<dbReference type="PANTHER" id="PTHR22762:SF162">
    <property type="entry name" value="NEUTRAL ALPHA-GLUCOSIDASE AB"/>
    <property type="match status" value="1"/>
</dbReference>
<evidence type="ECO:0000313" key="7">
    <source>
        <dbReference type="EMBL" id="MBN3316980.1"/>
    </source>
</evidence>
<dbReference type="CDD" id="cd06603">
    <property type="entry name" value="GH31_GANC_GANAB_alpha"/>
    <property type="match status" value="1"/>
</dbReference>
<dbReference type="Gene3D" id="2.60.40.1180">
    <property type="entry name" value="Golgi alpha-mannosidase II"/>
    <property type="match status" value="2"/>
</dbReference>
<feature type="compositionally biased region" description="Basic and acidic residues" evidence="4">
    <location>
        <begin position="277"/>
        <end position="290"/>
    </location>
</feature>
<dbReference type="InterPro" id="IPR000322">
    <property type="entry name" value="Glyco_hydro_31_TIM"/>
</dbReference>
<feature type="compositionally biased region" description="Pro residues" evidence="4">
    <location>
        <begin position="318"/>
        <end position="328"/>
    </location>
</feature>
<dbReference type="GO" id="GO:0033919">
    <property type="term" value="F:glucan 1,3-alpha-glucosidase activity"/>
    <property type="evidence" value="ECO:0007669"/>
    <property type="project" value="TreeGrafter"/>
</dbReference>
<sequence length="1499" mass="162797">MARSLIWRARQWSFLGADFFFCFFGRFQGGKSFRFPVATRRIKGGAQGGSAICIGLPRQAGVARAEPQPSCATPVQSPVRSRGTEGAPFLHPQGGWEILTVPLKRRQEMKCLPYGPRQKPNGAAGAPPVVRPDSQCSKMLSCLNTPDGSWPVSTQLQGADDSGLFDLPGPGWDRPVRRTCSPEPQEPGLRAHPACSRRAESTVPEAGELARPPAPQSQYAGGQGAHAPNTQTPPHWTAERSAPGLEATGHPPRPLPVASSGSSQLRDSPATGPIETDQDRTEQSRAERRLATPRARPRLRPDSGLGPVPAAVCRTGGTPPPPRTPEPQNPRTGSLPAQARPALRAPGQDQGRIARGGRHDYSEELRSLRAAAAPAARFATSCAGLDEAAPAAGGLPARGVGRDAGGDALCPPGSPGSPSRRGRVEGLPGAERWAPGLGGMEGTVACLSLSVWLWNCVVCRLCGSGTVWMLRLCLAGLTLSALCLQLVQAVDRSNFKTCEQSSFCKRQRAVQPGQSPYRALLDTLQLSDSRLSLQLLNEHNKVKLLLELYGLQGNMTRIKINELKPLRPRFEVPDVLIRDPPAYPLTVVSRDDHGLVLSLGGPDQRLILSAHPFRLDIMEGPQLLLSVNSRGLLVFEHLRQRKDTEGGVGGPQDTRGRESCPAALVGSGEGATGCALAVIGPLRPGLNAPAALRGAPLLGHRLSLCFSPVCVRLRRPSLSHKISSTVGGLWDSLRSAFSSPSACPWHGCRCPKAESLSARLGLTNAELCATAPPLWLSPGGRLGSCCAAGESLLCGGGPSGGHEADGPAWGPSWGLGCRRCGGGDVIRCQEKWGLPPGLCGDPILADPGGEQRPVGLGAPPSLTQSPPLQTVFGKMLDYVQGASETPQTEVRWISESGIIDAFVMLGPRPTDVFAQYASLTVCSPTWMMLQSAPHKPAPSGEESRVMEPVQRGGLLGGHDGWRPGGSWARKPGHPRIFNDHRQSGPRFLRLIRRMAPVYSTFPKLGDSRFSDRGSSRRGMVAIVDPHIKVDSGYKIHNEIRSKGFYTMNKDGGDYEGWCWPGNAGYPDFTNPEMRSWWAGMFAYDQYEGSMENLYTWNDMNEPSVFNGPEVTMHKDALHGAWEHRDLHNLYGLYVQMATAEGQIRRSGGVERPFVLTRAFFAGSQRLGAVWTGDNAAEWDHLRISIPMCLSLGLVGISFCGADVGGFFKAPSSELLVRWYQTGAYQPFFRAHAHLDTPRREPWLFGDENMRLIREAVRQRYTLLPYWYTLFYSAYRTGQPAMRPLWVEYPDDVATFAMDDQFLLGRDLLVHPVTDEGARGVTAYLPGKGQVWYDVHTFQKHSGGQHLYIPVSLSSIPVFQRGGSIVPRKNRVRRSSSCMTSDPYTLYVALSPEGEAEGELFVDDEHTFRFESEHQFIHRRFVFASGALSSHNADPSGHFSSDSWVERVVILGASRPSAALLQTSDGSQSPLEFDFEERASVLTLRKPAVNVAADWTILLR</sequence>
<proteinExistence type="inferred from homology"/>
<reference evidence="7" key="1">
    <citation type="journal article" date="2021" name="Cell">
        <title>Tracing the genetic footprints of vertebrate landing in non-teleost ray-finned fishes.</title>
        <authorList>
            <person name="Bi X."/>
            <person name="Wang K."/>
            <person name="Yang L."/>
            <person name="Pan H."/>
            <person name="Jiang H."/>
            <person name="Wei Q."/>
            <person name="Fang M."/>
            <person name="Yu H."/>
            <person name="Zhu C."/>
            <person name="Cai Y."/>
            <person name="He Y."/>
            <person name="Gan X."/>
            <person name="Zeng H."/>
            <person name="Yu D."/>
            <person name="Zhu Y."/>
            <person name="Jiang H."/>
            <person name="Qiu Q."/>
            <person name="Yang H."/>
            <person name="Zhang Y.E."/>
            <person name="Wang W."/>
            <person name="Zhu M."/>
            <person name="He S."/>
            <person name="Zhang G."/>
        </authorList>
    </citation>
    <scope>NUCLEOTIDE SEQUENCE</scope>
    <source>
        <strain evidence="7">Allg_001</strain>
    </source>
</reference>
<evidence type="ECO:0000256" key="2">
    <source>
        <dbReference type="ARBA" id="ARBA00022801"/>
    </source>
</evidence>
<dbReference type="GO" id="GO:0017177">
    <property type="term" value="C:glucosidase II complex"/>
    <property type="evidence" value="ECO:0007669"/>
    <property type="project" value="TreeGrafter"/>
</dbReference>
<feature type="compositionally biased region" description="Low complexity" evidence="4">
    <location>
        <begin position="329"/>
        <end position="346"/>
    </location>
</feature>
<dbReference type="FunFam" id="3.20.20.80:FF:000046">
    <property type="entry name" value="Glucosidase alpha, neutral C"/>
    <property type="match status" value="1"/>
</dbReference>
<accession>A0A8J7NRL9</accession>
<name>A0A8J7NRL9_ATRSP</name>
<feature type="domain" description="Glycoside hydrolase family 31 TIM barrel" evidence="5">
    <location>
        <begin position="1017"/>
        <end position="1269"/>
    </location>
</feature>
<comment type="similarity">
    <text evidence="1">Belongs to the glycosyl hydrolase 31 family.</text>
</comment>
<evidence type="ECO:0000313" key="8">
    <source>
        <dbReference type="Proteomes" id="UP000736164"/>
    </source>
</evidence>
<feature type="region of interest" description="Disordered" evidence="4">
    <location>
        <begin position="168"/>
        <end position="355"/>
    </location>
</feature>
<feature type="region of interest" description="Disordered" evidence="4">
    <location>
        <begin position="68"/>
        <end position="87"/>
    </location>
</feature>
<dbReference type="Pfam" id="PF21365">
    <property type="entry name" value="Glyco_hydro_31_3rd"/>
    <property type="match status" value="1"/>
</dbReference>
<evidence type="ECO:0000259" key="6">
    <source>
        <dbReference type="Pfam" id="PF21365"/>
    </source>
</evidence>
<dbReference type="InterPro" id="IPR017853">
    <property type="entry name" value="GH"/>
</dbReference>
<evidence type="ECO:0000256" key="1">
    <source>
        <dbReference type="ARBA" id="ARBA00007806"/>
    </source>
</evidence>
<dbReference type="GO" id="GO:0005975">
    <property type="term" value="P:carbohydrate metabolic process"/>
    <property type="evidence" value="ECO:0007669"/>
    <property type="project" value="InterPro"/>
</dbReference>
<feature type="compositionally biased region" description="Polar residues" evidence="4">
    <location>
        <begin position="70"/>
        <end position="79"/>
    </location>
</feature>
<dbReference type="PANTHER" id="PTHR22762">
    <property type="entry name" value="ALPHA-GLUCOSIDASE"/>
    <property type="match status" value="1"/>
</dbReference>
<dbReference type="InterPro" id="IPR013780">
    <property type="entry name" value="Glyco_hydro_b"/>
</dbReference>
<dbReference type="EMBL" id="JAAWVO010032911">
    <property type="protein sequence ID" value="MBN3316980.1"/>
    <property type="molecule type" value="Genomic_DNA"/>
</dbReference>
<comment type="caution">
    <text evidence="7">The sequence shown here is derived from an EMBL/GenBank/DDBJ whole genome shotgun (WGS) entry which is preliminary data.</text>
</comment>
<evidence type="ECO:0000256" key="4">
    <source>
        <dbReference type="SAM" id="MobiDB-lite"/>
    </source>
</evidence>
<dbReference type="InterPro" id="IPR048395">
    <property type="entry name" value="Glyco_hydro_31_C"/>
</dbReference>
<dbReference type="Pfam" id="PF01055">
    <property type="entry name" value="Glyco_hydro_31_2nd"/>
    <property type="match status" value="1"/>
</dbReference>
<dbReference type="Proteomes" id="UP000736164">
    <property type="component" value="Unassembled WGS sequence"/>
</dbReference>
<dbReference type="SUPFAM" id="SSF51011">
    <property type="entry name" value="Glycosyl hydrolase domain"/>
    <property type="match status" value="1"/>
</dbReference>
<evidence type="ECO:0000259" key="5">
    <source>
        <dbReference type="Pfam" id="PF01055"/>
    </source>
</evidence>
<dbReference type="FunFam" id="2.60.40.1180:FF:000023">
    <property type="entry name" value="neutral alpha-glucosidase AB isoform X2"/>
    <property type="match status" value="1"/>
</dbReference>
<dbReference type="Gene3D" id="3.20.20.80">
    <property type="entry name" value="Glycosidases"/>
    <property type="match status" value="1"/>
</dbReference>
<dbReference type="Gene3D" id="2.60.40.1760">
    <property type="entry name" value="glycosyl hydrolase (family 31)"/>
    <property type="match status" value="1"/>
</dbReference>
<dbReference type="SUPFAM" id="SSF51445">
    <property type="entry name" value="(Trans)glycosidases"/>
    <property type="match status" value="1"/>
</dbReference>
<feature type="non-terminal residue" evidence="7">
    <location>
        <position position="1"/>
    </location>
</feature>